<gene>
    <name evidence="1" type="ORF">P5G62_021525</name>
</gene>
<keyword evidence="2" id="KW-1185">Reference proteome</keyword>
<dbReference type="Proteomes" id="UP001241748">
    <property type="component" value="Unassembled WGS sequence"/>
</dbReference>
<dbReference type="Pfam" id="PF11553">
    <property type="entry name" value="DUF3231"/>
    <property type="match status" value="2"/>
</dbReference>
<comment type="caution">
    <text evidence="1">The sequence shown here is derived from an EMBL/GenBank/DDBJ whole genome shotgun (WGS) entry which is preliminary data.</text>
</comment>
<dbReference type="InterPro" id="IPR021617">
    <property type="entry name" value="DUF3231"/>
</dbReference>
<dbReference type="EMBL" id="JAROBZ020000001">
    <property type="protein sequence ID" value="MFB3169695.1"/>
    <property type="molecule type" value="Genomic_DNA"/>
</dbReference>
<protein>
    <submittedName>
        <fullName evidence="1">DUF3231 family protein</fullName>
    </submittedName>
</protein>
<accession>A0ABV4YXX7</accession>
<evidence type="ECO:0000313" key="2">
    <source>
        <dbReference type="Proteomes" id="UP001241748"/>
    </source>
</evidence>
<dbReference type="InterPro" id="IPR012347">
    <property type="entry name" value="Ferritin-like"/>
</dbReference>
<organism evidence="1 2">
    <name type="scientific">Neobacillus driksii</name>
    <dbReference type="NCBI Taxonomy" id="3035913"/>
    <lineage>
        <taxon>Bacteria</taxon>
        <taxon>Bacillati</taxon>
        <taxon>Bacillota</taxon>
        <taxon>Bacilli</taxon>
        <taxon>Bacillales</taxon>
        <taxon>Bacillaceae</taxon>
        <taxon>Neobacillus</taxon>
    </lineage>
</organism>
<proteinExistence type="predicted"/>
<dbReference type="Gene3D" id="1.20.1260.10">
    <property type="match status" value="2"/>
</dbReference>
<evidence type="ECO:0000313" key="1">
    <source>
        <dbReference type="EMBL" id="MFB3169695.1"/>
    </source>
</evidence>
<reference evidence="1 2" key="1">
    <citation type="submission" date="2024-05" db="EMBL/GenBank/DDBJ databases">
        <authorList>
            <person name="Venkateswaran K."/>
        </authorList>
    </citation>
    <scope>NUCLEOTIDE SEQUENCE [LARGE SCALE GENOMIC DNA]</scope>
    <source>
        <strain evidence="1 2">179-C4-2-HS</strain>
    </source>
</reference>
<name>A0ABV4YXX7_9BACI</name>
<sequence>MIALKPINLSTPKTDITERLTSAEMAKLWATYMGNSMARCILSYYLQHVEDEDIKILVENAYNLSVDFMKTTEEIFKKENFPIPRGFSEEDDVNPGASRLFEDQFYVHYLKYTAKAGMSIYNVGYPLVFRKDVKDFFRYCLESTMDLMDQIKAILMHKGFIIKPPLIPIPDKVEFIHKDFLNGFFGHVRPLHALEITHFYDNIENNVTSKALIMAFAQVAKDEQVRQLFERGRDLTQTNLERYMQKLHDENLPSPSLLDHLVTNSTFSPFSDKIMLFHKADMFSMKLRAFGNSVAVNGRHDVGLVYTKSFAKISLFCEEAAKLMIENGWMEQPPYAAER</sequence>
<dbReference type="RefSeq" id="WP_306077040.1">
    <property type="nucleotide sequence ID" value="NZ_JAROBZ020000001.1"/>
</dbReference>